<feature type="domain" description="HYDIN/VesB/CFA65-like Ig-like" evidence="6">
    <location>
        <begin position="139"/>
        <end position="221"/>
    </location>
</feature>
<dbReference type="VEuPathDB" id="TrichDB:TRFO_24015"/>
<protein>
    <recommendedName>
        <fullName evidence="6">HYDIN/VesB/CFA65-like Ig-like domain-containing protein</fullName>
    </recommendedName>
</protein>
<evidence type="ECO:0000256" key="4">
    <source>
        <dbReference type="ARBA" id="ARBA00023069"/>
    </source>
</evidence>
<dbReference type="RefSeq" id="XP_068360872.1">
    <property type="nucleotide sequence ID" value="XM_068503505.1"/>
</dbReference>
<comment type="subcellular location">
    <subcellularLocation>
        <location evidence="1">Cell projection</location>
        <location evidence="1">Cilium</location>
    </subcellularLocation>
    <subcellularLocation>
        <location evidence="2">Cytoplasm</location>
    </subcellularLocation>
</comment>
<dbReference type="PANTHER" id="PTHR23053:SF0">
    <property type="entry name" value="HYDROCEPHALUS-INDUCING PROTEIN HOMOLOG"/>
    <property type="match status" value="1"/>
</dbReference>
<dbReference type="GO" id="GO:1904158">
    <property type="term" value="P:axonemal central apparatus assembly"/>
    <property type="evidence" value="ECO:0007669"/>
    <property type="project" value="TreeGrafter"/>
</dbReference>
<dbReference type="AlphaFoldDB" id="A0A1J4K9Y8"/>
<keyword evidence="8" id="KW-1185">Reference proteome</keyword>
<dbReference type="Gene3D" id="2.60.40.10">
    <property type="entry name" value="Immunoglobulins"/>
    <property type="match status" value="3"/>
</dbReference>
<dbReference type="GeneID" id="94838209"/>
<accession>A0A1J4K9Y8</accession>
<keyword evidence="5" id="KW-0966">Cell projection</keyword>
<reference evidence="7" key="1">
    <citation type="submission" date="2016-10" db="EMBL/GenBank/DDBJ databases">
        <authorList>
            <person name="Benchimol M."/>
            <person name="Almeida L.G."/>
            <person name="Vasconcelos A.T."/>
            <person name="Perreira-Neves A."/>
            <person name="Rosa I.A."/>
            <person name="Tasca T."/>
            <person name="Bogo M.R."/>
            <person name="de Souza W."/>
        </authorList>
    </citation>
    <scope>NUCLEOTIDE SEQUENCE [LARGE SCALE GENOMIC DNA]</scope>
    <source>
        <strain evidence="7">K</strain>
    </source>
</reference>
<dbReference type="EMBL" id="MLAK01000688">
    <property type="protein sequence ID" value="OHT07736.1"/>
    <property type="molecule type" value="Genomic_DNA"/>
</dbReference>
<evidence type="ECO:0000256" key="5">
    <source>
        <dbReference type="ARBA" id="ARBA00023273"/>
    </source>
</evidence>
<dbReference type="GO" id="GO:0003341">
    <property type="term" value="P:cilium movement"/>
    <property type="evidence" value="ECO:0007669"/>
    <property type="project" value="TreeGrafter"/>
</dbReference>
<dbReference type="InterPro" id="IPR033305">
    <property type="entry name" value="Hydin-like"/>
</dbReference>
<proteinExistence type="predicted"/>
<keyword evidence="3" id="KW-0963">Cytoplasm</keyword>
<gene>
    <name evidence="7" type="ORF">TRFO_24015</name>
</gene>
<evidence type="ECO:0000256" key="3">
    <source>
        <dbReference type="ARBA" id="ARBA00022490"/>
    </source>
</evidence>
<sequence length="325" mass="37384">MKHQNPHRITPENPLFPQTYMSSTSKIAFRIINDDCEHFRYEWRQYSSDAEEKRVLQTCDPLDPEGRIAASTILLFNSPFFKITSMRGDIWANRFEDVVAEFKPTTPTIQTATAYLVNLDTGERIPYTFQGEGLPATASFSVDQINLGHVSLEKRYEYRVFLKNTGKIPLEYCLVERKLPFLVFDFSPSRGYLNVNDSVAIHILLDANHVGQFNETFEFKIINIEDRPGPKITLFGRVIGPTFKMSDDKINYGTVSYGFLYTNELELHNTSDIPFDFRFSLTHDSSFECREFNVIPDQGTIPSYSSQKVKVDFIPISIKDYSAKL</sequence>
<evidence type="ECO:0000256" key="2">
    <source>
        <dbReference type="ARBA" id="ARBA00004496"/>
    </source>
</evidence>
<dbReference type="OrthoDB" id="436294at2759"/>
<evidence type="ECO:0000313" key="8">
    <source>
        <dbReference type="Proteomes" id="UP000179807"/>
    </source>
</evidence>
<keyword evidence="4" id="KW-0969">Cilium</keyword>
<dbReference type="GO" id="GO:0005930">
    <property type="term" value="C:axoneme"/>
    <property type="evidence" value="ECO:0007669"/>
    <property type="project" value="TreeGrafter"/>
</dbReference>
<feature type="domain" description="HYDIN/VesB/CFA65-like Ig-like" evidence="6">
    <location>
        <begin position="241"/>
        <end position="324"/>
    </location>
</feature>
<evidence type="ECO:0000313" key="7">
    <source>
        <dbReference type="EMBL" id="OHT07736.1"/>
    </source>
</evidence>
<organism evidence="7 8">
    <name type="scientific">Tritrichomonas foetus</name>
    <dbReference type="NCBI Taxonomy" id="1144522"/>
    <lineage>
        <taxon>Eukaryota</taxon>
        <taxon>Metamonada</taxon>
        <taxon>Parabasalia</taxon>
        <taxon>Tritrichomonadida</taxon>
        <taxon>Tritrichomonadidae</taxon>
        <taxon>Tritrichomonas</taxon>
    </lineage>
</organism>
<dbReference type="Proteomes" id="UP000179807">
    <property type="component" value="Unassembled WGS sequence"/>
</dbReference>
<dbReference type="Pfam" id="PF22544">
    <property type="entry name" value="HYDIN_VesB_CFA65-like_Ig"/>
    <property type="match status" value="2"/>
</dbReference>
<evidence type="ECO:0000259" key="6">
    <source>
        <dbReference type="Pfam" id="PF22544"/>
    </source>
</evidence>
<dbReference type="PANTHER" id="PTHR23053">
    <property type="entry name" value="DLEC1 DELETED IN LUNG AND ESOPHAGEAL CANCER 1"/>
    <property type="match status" value="1"/>
</dbReference>
<comment type="caution">
    <text evidence="7">The sequence shown here is derived from an EMBL/GenBank/DDBJ whole genome shotgun (WGS) entry which is preliminary data.</text>
</comment>
<dbReference type="InterPro" id="IPR053879">
    <property type="entry name" value="HYDIN_VesB_CFA65-like_Ig"/>
</dbReference>
<name>A0A1J4K9Y8_9EUKA</name>
<evidence type="ECO:0000256" key="1">
    <source>
        <dbReference type="ARBA" id="ARBA00004138"/>
    </source>
</evidence>
<dbReference type="InterPro" id="IPR013783">
    <property type="entry name" value="Ig-like_fold"/>
</dbReference>